<dbReference type="PROSITE" id="PS01199">
    <property type="entry name" value="RIBOSOMAL_L1"/>
    <property type="match status" value="1"/>
</dbReference>
<evidence type="ECO:0000256" key="2">
    <source>
        <dbReference type="ARBA" id="ARBA00022491"/>
    </source>
</evidence>
<keyword evidence="2" id="KW-0678">Repressor</keyword>
<keyword evidence="5 6" id="KW-0687">Ribonucleoprotein</keyword>
<dbReference type="CDD" id="cd00403">
    <property type="entry name" value="Ribosomal_L1"/>
    <property type="match status" value="1"/>
</dbReference>
<dbReference type="InterPro" id="IPR023674">
    <property type="entry name" value="Ribosomal_uL1-like"/>
</dbReference>
<dbReference type="PIRSF" id="PIRSF002155">
    <property type="entry name" value="Ribosomal_L1"/>
    <property type="match status" value="1"/>
</dbReference>
<dbReference type="InterPro" id="IPR016095">
    <property type="entry name" value="Ribosomal_uL1_3-a/b-sand"/>
</dbReference>
<dbReference type="GO" id="GO:0006417">
    <property type="term" value="P:regulation of translation"/>
    <property type="evidence" value="ECO:0007669"/>
    <property type="project" value="UniProtKB-KW"/>
</dbReference>
<dbReference type="PANTHER" id="PTHR36427:SF3">
    <property type="entry name" value="LARGE RIBOSOMAL SUBUNIT PROTEIN UL1M"/>
    <property type="match status" value="1"/>
</dbReference>
<name>A0A1F5E756_9BACT</name>
<dbReference type="InterPro" id="IPR028364">
    <property type="entry name" value="Ribosomal_uL1/biogenesis"/>
</dbReference>
<evidence type="ECO:0000256" key="4">
    <source>
        <dbReference type="ARBA" id="ARBA00022980"/>
    </source>
</evidence>
<dbReference type="InterPro" id="IPR002143">
    <property type="entry name" value="Ribosomal_uL1"/>
</dbReference>
<dbReference type="Proteomes" id="UP000178583">
    <property type="component" value="Unassembled WGS sequence"/>
</dbReference>
<proteinExistence type="inferred from homology"/>
<dbReference type="GO" id="GO:0003723">
    <property type="term" value="F:RNA binding"/>
    <property type="evidence" value="ECO:0007669"/>
    <property type="project" value="InterPro"/>
</dbReference>
<dbReference type="GO" id="GO:0006412">
    <property type="term" value="P:translation"/>
    <property type="evidence" value="ECO:0007669"/>
    <property type="project" value="InterPro"/>
</dbReference>
<keyword evidence="3" id="KW-0810">Translation regulation</keyword>
<evidence type="ECO:0000313" key="8">
    <source>
        <dbReference type="Proteomes" id="UP000178583"/>
    </source>
</evidence>
<evidence type="ECO:0000313" key="7">
    <source>
        <dbReference type="EMBL" id="OGD63205.1"/>
    </source>
</evidence>
<dbReference type="Pfam" id="PF00687">
    <property type="entry name" value="Ribosomal_L1"/>
    <property type="match status" value="1"/>
</dbReference>
<dbReference type="EMBL" id="MEZY01000038">
    <property type="protein sequence ID" value="OGD63205.1"/>
    <property type="molecule type" value="Genomic_DNA"/>
</dbReference>
<keyword evidence="4 6" id="KW-0689">Ribosomal protein</keyword>
<evidence type="ECO:0000256" key="3">
    <source>
        <dbReference type="ARBA" id="ARBA00022845"/>
    </source>
</evidence>
<evidence type="ECO:0000256" key="5">
    <source>
        <dbReference type="ARBA" id="ARBA00023274"/>
    </source>
</evidence>
<comment type="similarity">
    <text evidence="1 6">Belongs to the universal ribosomal protein uL1 family.</text>
</comment>
<organism evidence="7 8">
    <name type="scientific">Candidatus Berkelbacteria bacterium RIFOXYA2_FULL_43_10</name>
    <dbReference type="NCBI Taxonomy" id="1797472"/>
    <lineage>
        <taxon>Bacteria</taxon>
        <taxon>Candidatus Berkelbacteria</taxon>
    </lineage>
</organism>
<accession>A0A1F5E756</accession>
<dbReference type="AlphaFoldDB" id="A0A1F5E756"/>
<dbReference type="Gene3D" id="3.30.190.20">
    <property type="match status" value="1"/>
</dbReference>
<dbReference type="GO" id="GO:0015934">
    <property type="term" value="C:large ribosomal subunit"/>
    <property type="evidence" value="ECO:0007669"/>
    <property type="project" value="InterPro"/>
</dbReference>
<dbReference type="InterPro" id="IPR023673">
    <property type="entry name" value="Ribosomal_uL1_CS"/>
</dbReference>
<reference evidence="7 8" key="1">
    <citation type="journal article" date="2016" name="Nat. Commun.">
        <title>Thousands of microbial genomes shed light on interconnected biogeochemical processes in an aquifer system.</title>
        <authorList>
            <person name="Anantharaman K."/>
            <person name="Brown C.T."/>
            <person name="Hug L.A."/>
            <person name="Sharon I."/>
            <person name="Castelle C.J."/>
            <person name="Probst A.J."/>
            <person name="Thomas B.C."/>
            <person name="Singh A."/>
            <person name="Wilkins M.J."/>
            <person name="Karaoz U."/>
            <person name="Brodie E.L."/>
            <person name="Williams K.H."/>
            <person name="Hubbard S.S."/>
            <person name="Banfield J.F."/>
        </authorList>
    </citation>
    <scope>NUCLEOTIDE SEQUENCE [LARGE SCALE GENOMIC DNA]</scope>
</reference>
<dbReference type="Gene3D" id="3.40.50.790">
    <property type="match status" value="1"/>
</dbReference>
<dbReference type="SUPFAM" id="SSF56808">
    <property type="entry name" value="Ribosomal protein L1"/>
    <property type="match status" value="1"/>
</dbReference>
<gene>
    <name evidence="7" type="ORF">A2215_01880</name>
</gene>
<dbReference type="PANTHER" id="PTHR36427">
    <property type="entry name" value="54S RIBOSOMAL PROTEIN L1, MITOCHONDRIAL"/>
    <property type="match status" value="1"/>
</dbReference>
<dbReference type="STRING" id="1797472.A2215_01880"/>
<evidence type="ECO:0000256" key="1">
    <source>
        <dbReference type="ARBA" id="ARBA00010531"/>
    </source>
</evidence>
<protein>
    <recommendedName>
        <fullName evidence="6">Ribosomal protein</fullName>
    </recommendedName>
</protein>
<evidence type="ECO:0000256" key="6">
    <source>
        <dbReference type="RuleBase" id="RU000659"/>
    </source>
</evidence>
<comment type="caution">
    <text evidence="7">The sequence shown here is derived from an EMBL/GenBank/DDBJ whole genome shotgun (WGS) entry which is preliminary data.</text>
</comment>
<sequence>MTKATKARVKKHGKKYRDSLSKIEKDKDFEIEDAIKMAKESSKTTFDATLELHIKIDKKMENIRGTVNLSGGVAKIKKVLVVDEKNADQVVENVKKGNVDFDIMITSPAVMPKLGQLAKILGPKGMMPNPKTGTIVEDTAKAKEEFEGGKVEYRADKGNVVHMSIGKVSFEDQKIKENYDIILSALPKGKILSIYLATTMGPSIRVAL</sequence>
<dbReference type="GO" id="GO:0003735">
    <property type="term" value="F:structural constituent of ribosome"/>
    <property type="evidence" value="ECO:0007669"/>
    <property type="project" value="InterPro"/>
</dbReference>